<gene>
    <name evidence="2" type="ORF">SAMN02746098_00148</name>
</gene>
<feature type="compositionally biased region" description="Polar residues" evidence="1">
    <location>
        <begin position="7"/>
        <end position="16"/>
    </location>
</feature>
<keyword evidence="3" id="KW-1185">Reference proteome</keyword>
<evidence type="ECO:0000313" key="3">
    <source>
        <dbReference type="Proteomes" id="UP000183954"/>
    </source>
</evidence>
<organism evidence="2 3">
    <name type="scientific">Desulfosporosinus lacus DSM 15449</name>
    <dbReference type="NCBI Taxonomy" id="1121420"/>
    <lineage>
        <taxon>Bacteria</taxon>
        <taxon>Bacillati</taxon>
        <taxon>Bacillota</taxon>
        <taxon>Clostridia</taxon>
        <taxon>Eubacteriales</taxon>
        <taxon>Desulfitobacteriaceae</taxon>
        <taxon>Desulfosporosinus</taxon>
    </lineage>
</organism>
<reference evidence="3" key="1">
    <citation type="submission" date="2016-11" db="EMBL/GenBank/DDBJ databases">
        <authorList>
            <person name="Varghese N."/>
            <person name="Submissions S."/>
        </authorList>
    </citation>
    <scope>NUCLEOTIDE SEQUENCE [LARGE SCALE GENOMIC DNA]</scope>
    <source>
        <strain evidence="3">DSM 15449</strain>
    </source>
</reference>
<dbReference type="AlphaFoldDB" id="A0A1M5Q5Y6"/>
<protein>
    <submittedName>
        <fullName evidence="2">Uncharacterized protein</fullName>
    </submittedName>
</protein>
<dbReference type="Proteomes" id="UP000183954">
    <property type="component" value="Unassembled WGS sequence"/>
</dbReference>
<dbReference type="EMBL" id="FQXJ01000003">
    <property type="protein sequence ID" value="SHH09336.1"/>
    <property type="molecule type" value="Genomic_DNA"/>
</dbReference>
<feature type="region of interest" description="Disordered" evidence="1">
    <location>
        <begin position="1"/>
        <end position="28"/>
    </location>
</feature>
<accession>A0A1M5Q5Y6</accession>
<evidence type="ECO:0000313" key="2">
    <source>
        <dbReference type="EMBL" id="SHH09336.1"/>
    </source>
</evidence>
<feature type="compositionally biased region" description="Basic and acidic residues" evidence="1">
    <location>
        <begin position="113"/>
        <end position="129"/>
    </location>
</feature>
<sequence length="393" mass="44398">MGEAMSKANTKNQAVQKNIGRPMGRKNSSIRADRMEIIQTVAEKLITGMATASSSELAQAIWPELSQDKVGLNAKSKTVRLALQNITENPELAVVPKEALIAALAERAGQKKAPKDTEKEKKAKEATRRSRLELQKKDWLSQPIRLMESRIKATIKESLGIFVGEGVAQPSPMPCFDVKVAGNIFTRESVLRVLELELKIQLHTALRYTWNGEEAWEFLMKAKELIRIKKKLYKSIGLSWEETNNLAHQAKQLRDDVEQAYEKMNDRKGWADPDLNASQQLSSYDQKNKVMQHHTEQVESWAAEKLPVEVEIASDTRYPDADKPWKGRPLIKPDVQTDSHIYGLGTKLKEFDDDIVDFEIASIMSKRLLRIAGLQKEKASDKAEGQRKILSTL</sequence>
<dbReference type="STRING" id="1121420.SAMN02746098_00148"/>
<evidence type="ECO:0000256" key="1">
    <source>
        <dbReference type="SAM" id="MobiDB-lite"/>
    </source>
</evidence>
<name>A0A1M5Q5Y6_9FIRM</name>
<proteinExistence type="predicted"/>
<feature type="region of interest" description="Disordered" evidence="1">
    <location>
        <begin position="107"/>
        <end position="129"/>
    </location>
</feature>